<dbReference type="RefSeq" id="WP_115570305.1">
    <property type="nucleotide sequence ID" value="NZ_NXLT01000001.1"/>
</dbReference>
<reference evidence="3 4" key="1">
    <citation type="submission" date="2018-04" db="EMBL/GenBank/DDBJ databases">
        <title>Novel Campyloabacter and Helicobacter Species and Strains.</title>
        <authorList>
            <person name="Mannion A.J."/>
            <person name="Shen Z."/>
            <person name="Fox J.G."/>
        </authorList>
    </citation>
    <scope>NUCLEOTIDE SEQUENCE [LARGE SCALE GENOMIC DNA]</scope>
    <source>
        <strain evidence="3 4">MIT 12-6600</strain>
    </source>
</reference>
<feature type="domain" description="Transglycosylase SLT" evidence="2">
    <location>
        <begin position="381"/>
        <end position="490"/>
    </location>
</feature>
<gene>
    <name evidence="3" type="ORF">CQA54_00600</name>
</gene>
<dbReference type="InterPro" id="IPR008258">
    <property type="entry name" value="Transglycosylase_SLT_dom_1"/>
</dbReference>
<dbReference type="EMBL" id="NXLT01000001">
    <property type="protein sequence ID" value="RDU68347.1"/>
    <property type="molecule type" value="Genomic_DNA"/>
</dbReference>
<organism evidence="3 4">
    <name type="scientific">Helicobacter equorum</name>
    <dbReference type="NCBI Taxonomy" id="361872"/>
    <lineage>
        <taxon>Bacteria</taxon>
        <taxon>Pseudomonadati</taxon>
        <taxon>Campylobacterota</taxon>
        <taxon>Epsilonproteobacteria</taxon>
        <taxon>Campylobacterales</taxon>
        <taxon>Helicobacteraceae</taxon>
        <taxon>Helicobacter</taxon>
    </lineage>
</organism>
<comment type="similarity">
    <text evidence="1">Belongs to the transglycosylase Slt family.</text>
</comment>
<evidence type="ECO:0000259" key="2">
    <source>
        <dbReference type="Pfam" id="PF01464"/>
    </source>
</evidence>
<dbReference type="Gene3D" id="1.10.530.10">
    <property type="match status" value="1"/>
</dbReference>
<protein>
    <submittedName>
        <fullName evidence="3">Lytic murein transglycosylase</fullName>
    </submittedName>
</protein>
<dbReference type="InterPro" id="IPR023346">
    <property type="entry name" value="Lysozyme-like_dom_sf"/>
</dbReference>
<dbReference type="CDD" id="cd13401">
    <property type="entry name" value="Slt70-like"/>
    <property type="match status" value="1"/>
</dbReference>
<evidence type="ECO:0000313" key="3">
    <source>
        <dbReference type="EMBL" id="RDU68347.1"/>
    </source>
</evidence>
<accession>A0A3D8IST1</accession>
<dbReference type="PANTHER" id="PTHR37423">
    <property type="entry name" value="SOLUBLE LYTIC MUREIN TRANSGLYCOSYLASE-RELATED"/>
    <property type="match status" value="1"/>
</dbReference>
<sequence length="544" mass="63215">MHKKLAYVVALWSIFTIQAIAQEITLKFLESKHKGLARDFYIWRFLSDENTSLQDALKAYELVYRKTPKLTALLEKKGMPHELPRELHCKNLSLESLLKEDQECINYGLKLSLIPNLSPQQLHALKAKISSNKALSQKVEILSSKMVLTKMLQSDAKTFAQIYNALTQKQRERFINQAIKPQRLKKLADENIPAFNKMLQGIILSDSLPKFKKSLLNAHITNANPYTLFLLGMHELMANNKHNALTYFKLTHNASKDMFLQDKALFWQYYVSKDKKILSKLAQSTNLDIYTIYANQKLKQTPQYTIIADFTSLSKKKPPFNIQDPFEWEILRSNLSQVTDSKALDELTQEFAFADSLAHMAYVHNRATKYQNNYFLSPFVQNIKWKNTHQKSLTYAIARQESNFLPALISTSYALGMMQIMPFNVEPFTKSMGLKDIKLEDMFNPIVALEFGRFYLDELEREFKHPLFVAYAYNGGPGFLRRTLQQKKLFLKKREYEPWLSMELIPYEESRIYGLKVLANYIVYQELFGNNANLEELLKATLIN</sequence>
<dbReference type="SUPFAM" id="SSF53955">
    <property type="entry name" value="Lysozyme-like"/>
    <property type="match status" value="1"/>
</dbReference>
<dbReference type="PANTHER" id="PTHR37423:SF2">
    <property type="entry name" value="MEMBRANE-BOUND LYTIC MUREIN TRANSGLYCOSYLASE C"/>
    <property type="match status" value="1"/>
</dbReference>
<evidence type="ECO:0000256" key="1">
    <source>
        <dbReference type="ARBA" id="ARBA00007734"/>
    </source>
</evidence>
<comment type="caution">
    <text evidence="3">The sequence shown here is derived from an EMBL/GenBank/DDBJ whole genome shotgun (WGS) entry which is preliminary data.</text>
</comment>
<dbReference type="OrthoDB" id="5525175at2"/>
<dbReference type="Proteomes" id="UP000256514">
    <property type="component" value="Unassembled WGS sequence"/>
</dbReference>
<dbReference type="AlphaFoldDB" id="A0A3D8IST1"/>
<name>A0A3D8IST1_9HELI</name>
<dbReference type="Pfam" id="PF01464">
    <property type="entry name" value="SLT"/>
    <property type="match status" value="1"/>
</dbReference>
<keyword evidence="4" id="KW-1185">Reference proteome</keyword>
<evidence type="ECO:0000313" key="4">
    <source>
        <dbReference type="Proteomes" id="UP000256514"/>
    </source>
</evidence>
<proteinExistence type="inferred from homology"/>